<evidence type="ECO:0000256" key="1">
    <source>
        <dbReference type="SAM" id="Phobius"/>
    </source>
</evidence>
<feature type="transmembrane region" description="Helical" evidence="1">
    <location>
        <begin position="38"/>
        <end position="59"/>
    </location>
</feature>
<dbReference type="Proteomes" id="UP001178507">
    <property type="component" value="Unassembled WGS sequence"/>
</dbReference>
<keyword evidence="1" id="KW-0472">Membrane</keyword>
<comment type="caution">
    <text evidence="2">The sequence shown here is derived from an EMBL/GenBank/DDBJ whole genome shotgun (WGS) entry which is preliminary data.</text>
</comment>
<keyword evidence="3" id="KW-1185">Reference proteome</keyword>
<keyword evidence="1" id="KW-1133">Transmembrane helix</keyword>
<keyword evidence="1" id="KW-0812">Transmembrane</keyword>
<reference evidence="2" key="1">
    <citation type="submission" date="2023-08" db="EMBL/GenBank/DDBJ databases">
        <authorList>
            <person name="Chen Y."/>
            <person name="Shah S."/>
            <person name="Dougan E. K."/>
            <person name="Thang M."/>
            <person name="Chan C."/>
        </authorList>
    </citation>
    <scope>NUCLEOTIDE SEQUENCE</scope>
</reference>
<name>A0AA36J8U5_9DINO</name>
<feature type="transmembrane region" description="Helical" evidence="1">
    <location>
        <begin position="12"/>
        <end position="31"/>
    </location>
</feature>
<proteinExistence type="predicted"/>
<dbReference type="AlphaFoldDB" id="A0AA36J8U5"/>
<dbReference type="EMBL" id="CAUJNA010003408">
    <property type="protein sequence ID" value="CAJ1401291.1"/>
    <property type="molecule type" value="Genomic_DNA"/>
</dbReference>
<accession>A0AA36J8U5</accession>
<sequence length="113" mass="12130">MAAAPTEHGLGFSVGFCVLVGVLVGTLQPYAQRQVNDLQCCCFLCLGVAAMGFGLRLIWLARTALAVPVVLLCCQVRSPDCPEALALRLFKALEPQLGKLQEEISVQVEELSL</sequence>
<organism evidence="2 3">
    <name type="scientific">Effrenium voratum</name>
    <dbReference type="NCBI Taxonomy" id="2562239"/>
    <lineage>
        <taxon>Eukaryota</taxon>
        <taxon>Sar</taxon>
        <taxon>Alveolata</taxon>
        <taxon>Dinophyceae</taxon>
        <taxon>Suessiales</taxon>
        <taxon>Symbiodiniaceae</taxon>
        <taxon>Effrenium</taxon>
    </lineage>
</organism>
<protein>
    <submittedName>
        <fullName evidence="2">Uncharacterized protein</fullName>
    </submittedName>
</protein>
<evidence type="ECO:0000313" key="3">
    <source>
        <dbReference type="Proteomes" id="UP001178507"/>
    </source>
</evidence>
<evidence type="ECO:0000313" key="2">
    <source>
        <dbReference type="EMBL" id="CAJ1401291.1"/>
    </source>
</evidence>
<gene>
    <name evidence="2" type="ORF">EVOR1521_LOCUS24470</name>
</gene>